<dbReference type="Proteomes" id="UP000503447">
    <property type="component" value="Chromosome"/>
</dbReference>
<dbReference type="EMBL" id="CP053452">
    <property type="protein sequence ID" value="QJW92970.1"/>
    <property type="molecule type" value="Genomic_DNA"/>
</dbReference>
<protein>
    <submittedName>
        <fullName evidence="1">Uncharacterized protein</fullName>
    </submittedName>
</protein>
<reference evidence="2" key="1">
    <citation type="submission" date="2020-05" db="EMBL/GenBank/DDBJ databases">
        <title>Frigoriglobus tundricola gen. nov., sp. nov., a psychrotolerant cellulolytic planctomycete of the family Gemmataceae with two divergent copies of 16S rRNA gene.</title>
        <authorList>
            <person name="Kulichevskaya I.S."/>
            <person name="Ivanova A.A."/>
            <person name="Naumoff D.G."/>
            <person name="Beletsky A.V."/>
            <person name="Rijpstra W.I.C."/>
            <person name="Sinninghe Damste J.S."/>
            <person name="Mardanov A.V."/>
            <person name="Ravin N.V."/>
            <person name="Dedysh S.N."/>
        </authorList>
    </citation>
    <scope>NUCLEOTIDE SEQUENCE [LARGE SCALE GENOMIC DNA]</scope>
    <source>
        <strain evidence="2">PL17</strain>
    </source>
</reference>
<proteinExistence type="predicted"/>
<evidence type="ECO:0000313" key="1">
    <source>
        <dbReference type="EMBL" id="QJW92970.1"/>
    </source>
</evidence>
<gene>
    <name evidence="1" type="ORF">FTUN_0468</name>
</gene>
<dbReference type="KEGG" id="ftj:FTUN_0468"/>
<keyword evidence="2" id="KW-1185">Reference proteome</keyword>
<organism evidence="1 2">
    <name type="scientific">Frigoriglobus tundricola</name>
    <dbReference type="NCBI Taxonomy" id="2774151"/>
    <lineage>
        <taxon>Bacteria</taxon>
        <taxon>Pseudomonadati</taxon>
        <taxon>Planctomycetota</taxon>
        <taxon>Planctomycetia</taxon>
        <taxon>Gemmatales</taxon>
        <taxon>Gemmataceae</taxon>
        <taxon>Frigoriglobus</taxon>
    </lineage>
</organism>
<name>A0A6M5YI36_9BACT</name>
<dbReference type="AlphaFoldDB" id="A0A6M5YI36"/>
<evidence type="ECO:0000313" key="2">
    <source>
        <dbReference type="Proteomes" id="UP000503447"/>
    </source>
</evidence>
<accession>A0A6M5YI36</accession>
<sequence>MLRECSGTCPAIRFRVHETVTCERLRFSYVALARLLFVSVLRGAKTAKWWEFVADRVAFVDT</sequence>